<evidence type="ECO:0000256" key="3">
    <source>
        <dbReference type="ARBA" id="ARBA00022842"/>
    </source>
</evidence>
<protein>
    <submittedName>
        <fullName evidence="5">Mandelate racemase/muconate lactonizing enzyme family protein</fullName>
    </submittedName>
</protein>
<dbReference type="Gene3D" id="3.20.20.120">
    <property type="entry name" value="Enolase-like C-terminal domain"/>
    <property type="match status" value="1"/>
</dbReference>
<dbReference type="PROSITE" id="PS00908">
    <property type="entry name" value="MR_MLE_1"/>
    <property type="match status" value="1"/>
</dbReference>
<dbReference type="InterPro" id="IPR013341">
    <property type="entry name" value="Mandelate_racemase_N_dom"/>
</dbReference>
<evidence type="ECO:0000256" key="2">
    <source>
        <dbReference type="ARBA" id="ARBA00022723"/>
    </source>
</evidence>
<dbReference type="GO" id="GO:0016052">
    <property type="term" value="P:carbohydrate catabolic process"/>
    <property type="evidence" value="ECO:0007669"/>
    <property type="project" value="TreeGrafter"/>
</dbReference>
<comment type="cofactor">
    <cofactor evidence="1">
        <name>Mg(2+)</name>
        <dbReference type="ChEBI" id="CHEBI:18420"/>
    </cofactor>
</comment>
<reference evidence="5 6" key="1">
    <citation type="submission" date="2018-01" db="EMBL/GenBank/DDBJ databases">
        <title>Draft genome sequence of Nonomuraea sp. KC333.</title>
        <authorList>
            <person name="Sahin N."/>
            <person name="Saygin H."/>
            <person name="Ay H."/>
        </authorList>
    </citation>
    <scope>NUCLEOTIDE SEQUENCE [LARGE SCALE GENOMIC DNA]</scope>
    <source>
        <strain evidence="5 6">KC333</strain>
    </source>
</reference>
<dbReference type="SMART" id="SM00922">
    <property type="entry name" value="MR_MLE"/>
    <property type="match status" value="1"/>
</dbReference>
<sequence>MKITEIETLTRGQLAVVRVRTDDGAEGIGQTAPYEAETTVRVLHTMVAPMFLGRDPWDAEALVDECLRTHYKFPSSFLHRAVAGVETALWDIMGKAAGRPVCQLLGGRARTTVPMYASSMSRAISPEDEAERLGGLIAEHGFRAVKIRVGEAMGRDGDAAPGRTERMIAHLRDVLGPEVDLSADANGGFSVPRAIRVGRMLEEHGYFHFEEPCPFPDIEATAQVTAALDIAVSGGEQDFSLPQFNRMIAGRSVDIVQPDIGYIGGISRARKVCVLAEAAGIPCTPHCANDSLLRVFTLHLAAAMPACVHPQEWSIETTPWTQDVYGPMPQVTDGAVPAPTAPGWGVDLLPSFARTAARALSRH</sequence>
<dbReference type="Pfam" id="PF02746">
    <property type="entry name" value="MR_MLE_N"/>
    <property type="match status" value="1"/>
</dbReference>
<dbReference type="Pfam" id="PF13378">
    <property type="entry name" value="MR_MLE_C"/>
    <property type="match status" value="1"/>
</dbReference>
<dbReference type="SFLD" id="SFLDG00179">
    <property type="entry name" value="mandelate_racemase"/>
    <property type="match status" value="1"/>
</dbReference>
<dbReference type="AlphaFoldDB" id="A0A2W2DT92"/>
<evidence type="ECO:0000256" key="1">
    <source>
        <dbReference type="ARBA" id="ARBA00001946"/>
    </source>
</evidence>
<keyword evidence="6" id="KW-1185">Reference proteome</keyword>
<dbReference type="RefSeq" id="WP_111182343.1">
    <property type="nucleotide sequence ID" value="NZ_POUD01000156.1"/>
</dbReference>
<dbReference type="PANTHER" id="PTHR13794:SF58">
    <property type="entry name" value="MITOCHONDRIAL ENOLASE SUPERFAMILY MEMBER 1"/>
    <property type="match status" value="1"/>
</dbReference>
<dbReference type="InterPro" id="IPR029065">
    <property type="entry name" value="Enolase_C-like"/>
</dbReference>
<dbReference type="Gene3D" id="3.30.390.10">
    <property type="entry name" value="Enolase-like, N-terminal domain"/>
    <property type="match status" value="1"/>
</dbReference>
<gene>
    <name evidence="5" type="ORF">C1J01_30000</name>
</gene>
<name>A0A2W2DT92_9ACTN</name>
<comment type="caution">
    <text evidence="5">The sequence shown here is derived from an EMBL/GenBank/DDBJ whole genome shotgun (WGS) entry which is preliminary data.</text>
</comment>
<dbReference type="InterPro" id="IPR029017">
    <property type="entry name" value="Enolase-like_N"/>
</dbReference>
<evidence type="ECO:0000313" key="5">
    <source>
        <dbReference type="EMBL" id="PZG13441.1"/>
    </source>
</evidence>
<proteinExistence type="predicted"/>
<dbReference type="SUPFAM" id="SSF54826">
    <property type="entry name" value="Enolase N-terminal domain-like"/>
    <property type="match status" value="1"/>
</dbReference>
<dbReference type="SFLD" id="SFLDS00001">
    <property type="entry name" value="Enolase"/>
    <property type="match status" value="1"/>
</dbReference>
<dbReference type="OrthoDB" id="9802699at2"/>
<dbReference type="SUPFAM" id="SSF51604">
    <property type="entry name" value="Enolase C-terminal domain-like"/>
    <property type="match status" value="1"/>
</dbReference>
<dbReference type="Proteomes" id="UP000249304">
    <property type="component" value="Unassembled WGS sequence"/>
</dbReference>
<dbReference type="InterPro" id="IPR013342">
    <property type="entry name" value="Mandelate_racemase_C"/>
</dbReference>
<keyword evidence="2" id="KW-0479">Metal-binding</keyword>
<evidence type="ECO:0000259" key="4">
    <source>
        <dbReference type="SMART" id="SM00922"/>
    </source>
</evidence>
<dbReference type="GO" id="GO:0000287">
    <property type="term" value="F:magnesium ion binding"/>
    <property type="evidence" value="ECO:0007669"/>
    <property type="project" value="TreeGrafter"/>
</dbReference>
<dbReference type="GO" id="GO:0009063">
    <property type="term" value="P:amino acid catabolic process"/>
    <property type="evidence" value="ECO:0007669"/>
    <property type="project" value="InterPro"/>
</dbReference>
<dbReference type="EMBL" id="POUD01000156">
    <property type="protein sequence ID" value="PZG13441.1"/>
    <property type="molecule type" value="Genomic_DNA"/>
</dbReference>
<organism evidence="5 6">
    <name type="scientific">Nonomuraea aridisoli</name>
    <dbReference type="NCBI Taxonomy" id="2070368"/>
    <lineage>
        <taxon>Bacteria</taxon>
        <taxon>Bacillati</taxon>
        <taxon>Actinomycetota</taxon>
        <taxon>Actinomycetes</taxon>
        <taxon>Streptosporangiales</taxon>
        <taxon>Streptosporangiaceae</taxon>
        <taxon>Nonomuraea</taxon>
    </lineage>
</organism>
<feature type="domain" description="Mandelate racemase/muconate lactonizing enzyme C-terminal" evidence="4">
    <location>
        <begin position="126"/>
        <end position="231"/>
    </location>
</feature>
<dbReference type="InterPro" id="IPR036849">
    <property type="entry name" value="Enolase-like_C_sf"/>
</dbReference>
<keyword evidence="3" id="KW-0460">Magnesium</keyword>
<evidence type="ECO:0000313" key="6">
    <source>
        <dbReference type="Proteomes" id="UP000249304"/>
    </source>
</evidence>
<dbReference type="PANTHER" id="PTHR13794">
    <property type="entry name" value="ENOLASE SUPERFAMILY, MANDELATE RACEMASE"/>
    <property type="match status" value="1"/>
</dbReference>
<dbReference type="GO" id="GO:0016836">
    <property type="term" value="F:hydro-lyase activity"/>
    <property type="evidence" value="ECO:0007669"/>
    <property type="project" value="TreeGrafter"/>
</dbReference>
<accession>A0A2W2DT92</accession>
<dbReference type="CDD" id="cd03316">
    <property type="entry name" value="MR_like"/>
    <property type="match status" value="1"/>
</dbReference>
<dbReference type="InterPro" id="IPR018110">
    <property type="entry name" value="Mandel_Rmase/mucon_lact_enz_CS"/>
</dbReference>
<dbReference type="InterPro" id="IPR046945">
    <property type="entry name" value="RHMD-like"/>
</dbReference>